<evidence type="ECO:0000256" key="1">
    <source>
        <dbReference type="SAM" id="MobiDB-lite"/>
    </source>
</evidence>
<accession>A0A811BS22</accession>
<feature type="region of interest" description="Disordered" evidence="1">
    <location>
        <begin position="1"/>
        <end position="53"/>
    </location>
</feature>
<feature type="compositionally biased region" description="Basic residues" evidence="1">
    <location>
        <begin position="16"/>
        <end position="32"/>
    </location>
</feature>
<evidence type="ECO:0000313" key="3">
    <source>
        <dbReference type="Proteomes" id="UP001253637"/>
    </source>
</evidence>
<organism evidence="2 3">
    <name type="scientific">Pandoravirus japonicus</name>
    <dbReference type="NCBI Taxonomy" id="2823154"/>
    <lineage>
        <taxon>Viruses</taxon>
        <taxon>Pandoravirus</taxon>
    </lineage>
</organism>
<protein>
    <submittedName>
        <fullName evidence="2">Uncharacterized protein</fullName>
    </submittedName>
</protein>
<feature type="compositionally biased region" description="Pro residues" evidence="1">
    <location>
        <begin position="74"/>
        <end position="90"/>
    </location>
</feature>
<feature type="compositionally biased region" description="Acidic residues" evidence="1">
    <location>
        <begin position="146"/>
        <end position="164"/>
    </location>
</feature>
<dbReference type="Proteomes" id="UP001253637">
    <property type="component" value="Segment"/>
</dbReference>
<proteinExistence type="predicted"/>
<name>A0A811BS22_9VIRU</name>
<sequence>MLLRASPHEPPPPARAQRHRPAARASPVRRVRAVAAPPQLDATTGAARFGPGGAVHIDEGIIARYASFVDGARPPPVLSTPPRPPPPTPMPLSTLALRPAALSATTRTTNPRAPSTPGTKRPTTAPSPPASPQTLHRPVPGRSPIDDQDERESNADDNDGDDVFDGAGPQGQRDRVAVCVLALVLALVVGRWRSART</sequence>
<feature type="compositionally biased region" description="Polar residues" evidence="1">
    <location>
        <begin position="103"/>
        <end position="118"/>
    </location>
</feature>
<dbReference type="EMBL" id="LC625835">
    <property type="protein sequence ID" value="BCU03876.1"/>
    <property type="molecule type" value="Genomic_DNA"/>
</dbReference>
<evidence type="ECO:0000313" key="2">
    <source>
        <dbReference type="EMBL" id="BCU03876.1"/>
    </source>
</evidence>
<feature type="region of interest" description="Disordered" evidence="1">
    <location>
        <begin position="74"/>
        <end position="170"/>
    </location>
</feature>
<reference evidence="2" key="1">
    <citation type="submission" date="2021-04" db="EMBL/GenBank/DDBJ databases">
        <title>Draft Genome Sequence of Pandoravirus japonicus, Isolated from the Sabaishi River of Niigata, Japan.</title>
        <authorList>
            <person name="Hosokawa N."/>
            <person name="Takahashi H."/>
            <person name="Aoki K."/>
            <person name="Takemura M."/>
        </authorList>
    </citation>
    <scope>NUCLEOTIDE SEQUENCE</scope>
</reference>